<evidence type="ECO:0008006" key="4">
    <source>
        <dbReference type="Google" id="ProtNLM"/>
    </source>
</evidence>
<reference evidence="2 3" key="1">
    <citation type="submission" date="2016-08" db="EMBL/GenBank/DDBJ databases">
        <title>The complete genome of Streptomyces subrutilus 10-1-1.</title>
        <authorList>
            <person name="Chen X."/>
        </authorList>
    </citation>
    <scope>NUCLEOTIDE SEQUENCE [LARGE SCALE GENOMIC DNA]</scope>
    <source>
        <strain evidence="2 3">10-1-1</strain>
    </source>
</reference>
<keyword evidence="1" id="KW-0812">Transmembrane</keyword>
<evidence type="ECO:0000313" key="2">
    <source>
        <dbReference type="EMBL" id="OEJ35180.1"/>
    </source>
</evidence>
<sequence>MAGSELTARETAVWDQLVCELNESRARAERSRAGRGRKAVVAVLLLTTLALLVAGSLAGAEVLA</sequence>
<keyword evidence="1" id="KW-1133">Transmembrane helix</keyword>
<proteinExistence type="predicted"/>
<organism evidence="2 3">
    <name type="scientific">Streptomyces subrutilus</name>
    <dbReference type="NCBI Taxonomy" id="36818"/>
    <lineage>
        <taxon>Bacteria</taxon>
        <taxon>Bacillati</taxon>
        <taxon>Actinomycetota</taxon>
        <taxon>Actinomycetes</taxon>
        <taxon>Kitasatosporales</taxon>
        <taxon>Streptomycetaceae</taxon>
        <taxon>Streptomyces</taxon>
    </lineage>
</organism>
<dbReference type="EMBL" id="MEHK01000001">
    <property type="protein sequence ID" value="OEJ35180.1"/>
    <property type="molecule type" value="Genomic_DNA"/>
</dbReference>
<feature type="transmembrane region" description="Helical" evidence="1">
    <location>
        <begin position="39"/>
        <end position="60"/>
    </location>
</feature>
<protein>
    <recommendedName>
        <fullName evidence="4">DUF3040 domain-containing protein</fullName>
    </recommendedName>
</protein>
<dbReference type="AlphaFoldDB" id="A0A1E5Q0H5"/>
<evidence type="ECO:0000256" key="1">
    <source>
        <dbReference type="SAM" id="Phobius"/>
    </source>
</evidence>
<dbReference type="Proteomes" id="UP000095705">
    <property type="component" value="Unassembled WGS sequence"/>
</dbReference>
<gene>
    <name evidence="2" type="ORF">BGK67_31160</name>
</gene>
<keyword evidence="1" id="KW-0472">Membrane</keyword>
<comment type="caution">
    <text evidence="2">The sequence shown here is derived from an EMBL/GenBank/DDBJ whole genome shotgun (WGS) entry which is preliminary data.</text>
</comment>
<dbReference type="RefSeq" id="WP_069923366.1">
    <property type="nucleotide sequence ID" value="NZ_MEHK01000001.1"/>
</dbReference>
<keyword evidence="3" id="KW-1185">Reference proteome</keyword>
<accession>A0A1E5Q0H5</accession>
<evidence type="ECO:0000313" key="3">
    <source>
        <dbReference type="Proteomes" id="UP000095705"/>
    </source>
</evidence>
<name>A0A1E5Q0H5_9ACTN</name>